<evidence type="ECO:0000313" key="1">
    <source>
        <dbReference type="Proteomes" id="UP000095280"/>
    </source>
</evidence>
<evidence type="ECO:0000313" key="2">
    <source>
        <dbReference type="WBParaSite" id="maker-uti_cns_0000794-snap-gene-1.16-mRNA-1"/>
    </source>
</evidence>
<protein>
    <submittedName>
        <fullName evidence="2">Uncharacterized protein</fullName>
    </submittedName>
</protein>
<name>A0A1I8G4C5_9PLAT</name>
<dbReference type="WBParaSite" id="maker-uti_cns_0000794-snap-gene-1.16-mRNA-1">
    <property type="protein sequence ID" value="maker-uti_cns_0000794-snap-gene-1.16-mRNA-1"/>
    <property type="gene ID" value="maker-uti_cns_0000794-snap-gene-1.16"/>
</dbReference>
<proteinExistence type="predicted"/>
<sequence>MFLIRCGWRLQDDANLLRCSPRPPARCCRPTPSGSGWPAGWRPRGCAGRLLWRTCAAPPCGNTWAECWRNRKSSNCTCQSV</sequence>
<dbReference type="Proteomes" id="UP000095280">
    <property type="component" value="Unplaced"/>
</dbReference>
<reference evidence="2" key="1">
    <citation type="submission" date="2016-11" db="UniProtKB">
        <authorList>
            <consortium name="WormBaseParasite"/>
        </authorList>
    </citation>
    <scope>IDENTIFICATION</scope>
</reference>
<dbReference type="AlphaFoldDB" id="A0A1I8G4C5"/>
<organism evidence="1 2">
    <name type="scientific">Macrostomum lignano</name>
    <dbReference type="NCBI Taxonomy" id="282301"/>
    <lineage>
        <taxon>Eukaryota</taxon>
        <taxon>Metazoa</taxon>
        <taxon>Spiralia</taxon>
        <taxon>Lophotrochozoa</taxon>
        <taxon>Platyhelminthes</taxon>
        <taxon>Rhabditophora</taxon>
        <taxon>Macrostomorpha</taxon>
        <taxon>Macrostomida</taxon>
        <taxon>Macrostomidae</taxon>
        <taxon>Macrostomum</taxon>
    </lineage>
</organism>
<keyword evidence="1" id="KW-1185">Reference proteome</keyword>
<accession>A0A1I8G4C5</accession>